<dbReference type="Proteomes" id="UP000029646">
    <property type="component" value="Unassembled WGS sequence"/>
</dbReference>
<dbReference type="RefSeq" id="WP_042244226.1">
    <property type="nucleotide sequence ID" value="NZ_BBNR01000011.1"/>
</dbReference>
<keyword evidence="1" id="KW-0812">Transmembrane</keyword>
<comment type="caution">
    <text evidence="2">The sequence shown here is derived from an EMBL/GenBank/DDBJ whole genome shotgun (WGS) entry which is preliminary data.</text>
</comment>
<feature type="transmembrane region" description="Helical" evidence="1">
    <location>
        <begin position="92"/>
        <end position="113"/>
    </location>
</feature>
<dbReference type="AlphaFoldDB" id="A0A090VS82"/>
<dbReference type="EMBL" id="BBNR01000011">
    <property type="protein sequence ID" value="GAL67595.1"/>
    <property type="molecule type" value="Genomic_DNA"/>
</dbReference>
<feature type="transmembrane region" description="Helical" evidence="1">
    <location>
        <begin position="308"/>
        <end position="329"/>
    </location>
</feature>
<feature type="transmembrane region" description="Helical" evidence="1">
    <location>
        <begin position="119"/>
        <end position="142"/>
    </location>
</feature>
<keyword evidence="1" id="KW-0472">Membrane</keyword>
<protein>
    <submittedName>
        <fullName evidence="2">Uncharacterized protein</fullName>
    </submittedName>
</protein>
<dbReference type="Proteomes" id="UP000030184">
    <property type="component" value="Unassembled WGS sequence"/>
</dbReference>
<dbReference type="eggNOG" id="ENOG502ZAIN">
    <property type="taxonomic scope" value="Bacteria"/>
</dbReference>
<reference evidence="6" key="1">
    <citation type="journal article" date="2014" name="Genome Announc.">
        <title>Draft Genome Sequence of Marine Flavobacterium Jejuia pallidilutea Strain 11shimoA1 and Pigmentation Mutants.</title>
        <authorList>
            <person name="Takatani N."/>
            <person name="Nakanishi M."/>
            <person name="Meirelles P."/>
            <person name="Mino S."/>
            <person name="Suda W."/>
            <person name="Oshima K."/>
            <person name="Hattori M."/>
            <person name="Ohkuma M."/>
            <person name="Hosokawa M."/>
            <person name="Miyashita K."/>
            <person name="Thompson F.L."/>
            <person name="Niwa A."/>
            <person name="Sawabe T."/>
            <person name="Sawabe T."/>
        </authorList>
    </citation>
    <scope>NUCLEOTIDE SEQUENCE [LARGE SCALE GENOMIC DNA]</scope>
    <source>
        <strain evidence="6">JCM 19538</strain>
    </source>
</reference>
<dbReference type="Proteomes" id="UP000029641">
    <property type="component" value="Unassembled WGS sequence"/>
</dbReference>
<feature type="transmembrane region" description="Helical" evidence="1">
    <location>
        <begin position="189"/>
        <end position="209"/>
    </location>
</feature>
<organism evidence="2 5">
    <name type="scientific">Jejuia pallidilutea</name>
    <dbReference type="NCBI Taxonomy" id="504487"/>
    <lineage>
        <taxon>Bacteria</taxon>
        <taxon>Pseudomonadati</taxon>
        <taxon>Bacteroidota</taxon>
        <taxon>Flavobacteriia</taxon>
        <taxon>Flavobacteriales</taxon>
        <taxon>Flavobacteriaceae</taxon>
        <taxon>Jejuia</taxon>
    </lineage>
</organism>
<evidence type="ECO:0000313" key="3">
    <source>
        <dbReference type="EMBL" id="GAL71403.1"/>
    </source>
</evidence>
<feature type="transmembrane region" description="Helical" evidence="1">
    <location>
        <begin position="6"/>
        <end position="25"/>
    </location>
</feature>
<dbReference type="STRING" id="504487.JCM19538_1413"/>
<dbReference type="OrthoDB" id="1397282at2"/>
<dbReference type="EMBL" id="BBNS01000012">
    <property type="protein sequence ID" value="GAL71403.1"/>
    <property type="molecule type" value="Genomic_DNA"/>
</dbReference>
<feature type="transmembrane region" description="Helical" evidence="1">
    <location>
        <begin position="221"/>
        <end position="241"/>
    </location>
</feature>
<feature type="transmembrane region" description="Helical" evidence="1">
    <location>
        <begin position="276"/>
        <end position="296"/>
    </location>
</feature>
<keyword evidence="6" id="KW-1185">Reference proteome</keyword>
<evidence type="ECO:0000313" key="5">
    <source>
        <dbReference type="Proteomes" id="UP000029641"/>
    </source>
</evidence>
<proteinExistence type="predicted"/>
<feature type="transmembrane region" description="Helical" evidence="1">
    <location>
        <begin position="349"/>
        <end position="366"/>
    </location>
</feature>
<accession>A0A090VS82</accession>
<keyword evidence="1" id="KW-1133">Transmembrane helix</keyword>
<dbReference type="EMBL" id="BBNY01000009">
    <property type="protein sequence ID" value="GAL89418.1"/>
    <property type="molecule type" value="Genomic_DNA"/>
</dbReference>
<evidence type="ECO:0000313" key="4">
    <source>
        <dbReference type="EMBL" id="GAL89418.1"/>
    </source>
</evidence>
<evidence type="ECO:0000313" key="2">
    <source>
        <dbReference type="EMBL" id="GAL67595.1"/>
    </source>
</evidence>
<sequence length="529" mass="60683">MKPLNKLRIALVLVLNITIAIVYYLDNLNANYSELSSDIQNIIPVAQKFDNPNLFQDDLYVNNLNNVKYYTPFYVQTLRCIAKFTDYNYVQAINVLGLICHLLFGILWFFLLYKFVNNYWVAFLISIILRGVIWLPGLEIWGISDLWTIMPRTVYISLMPIPFLLISQQFIKLLFGGVLIGLIFNFHPITGLGGILMFVTLVVLLLYYYPKLRERFSVPKLLCLILAIGLGISPFIITYFGKTSVAVTYDLNAFNEAFNARIPEYFKNPWLFLKQWFGFKTLFFIIPLLLYVLIAFKERGIGKNAKLLLVLTLILIAIPSLAIPLERLVNGVFNTNLRMSFQLIRMQKVAIIPCVFALAFVLDYVFSKIKTPHILPAVVFVYVCILVFSKSEMLNNVPFFGDDISKSILPRSLSAFAPEDRKPLAIDKMAKYIKAHTKTTDVICGSHVLRGATKRSIIFDGKGASMLIEGNPKRFTQWQKRQKTINNFTTIDEVISYLRYFNADYFVTTSTIPQCELVHSEGKLKLYKL</sequence>
<evidence type="ECO:0000313" key="6">
    <source>
        <dbReference type="Proteomes" id="UP000030184"/>
    </source>
</evidence>
<feature type="transmembrane region" description="Helical" evidence="1">
    <location>
        <begin position="373"/>
        <end position="389"/>
    </location>
</feature>
<evidence type="ECO:0000256" key="1">
    <source>
        <dbReference type="SAM" id="Phobius"/>
    </source>
</evidence>
<name>A0A090VS82_9FLAO</name>
<gene>
    <name evidence="2" type="ORF">JCM19301_882</name>
    <name evidence="3" type="ORF">JCM19302_1081</name>
    <name evidence="4" type="ORF">JCM19538_1413</name>
</gene>